<evidence type="ECO:0000259" key="5">
    <source>
        <dbReference type="SMART" id="SM00446"/>
    </source>
</evidence>
<dbReference type="PANTHER" id="PTHR11375">
    <property type="entry name" value="ACIDIC LEUCINE-RICH NUCLEAR PHOSPHOPROTEIN 32"/>
    <property type="match status" value="1"/>
</dbReference>
<evidence type="ECO:0000256" key="4">
    <source>
        <dbReference type="SAM" id="MobiDB-lite"/>
    </source>
</evidence>
<proteinExistence type="inferred from homology"/>
<name>A0ABD2IM29_HETSC</name>
<feature type="region of interest" description="Disordered" evidence="4">
    <location>
        <begin position="153"/>
        <end position="257"/>
    </location>
</feature>
<evidence type="ECO:0000256" key="3">
    <source>
        <dbReference type="ARBA" id="ARBA00025777"/>
    </source>
</evidence>
<dbReference type="PROSITE" id="PS51450">
    <property type="entry name" value="LRR"/>
    <property type="match status" value="1"/>
</dbReference>
<feature type="compositionally biased region" description="Basic and acidic residues" evidence="4">
    <location>
        <begin position="206"/>
        <end position="217"/>
    </location>
</feature>
<sequence length="257" mass="28298">MEERIKTELRGRQPSEVQDLLLDSCKANTISGLTEQFTSLTTLSLINVGLTTLDGLPKLPTLRTIDLSDNKLSGGLDKLVECCPRLYHINLCANKITSMETLAPLSKLEELAALDLFDCAITEGPEYRSKVFAMIPQLKYLDGFDINDVEAEISDEEEEEGAEDALEDEDDSEEEEEGVDTDDEAALAYLNSSKALNDEDESEDYVEQRKKPNDTAKEATNGEQKANANKNSGDNRKRKLSDNGEAADGEPGTKQAQ</sequence>
<evidence type="ECO:0000313" key="7">
    <source>
        <dbReference type="Proteomes" id="UP001620645"/>
    </source>
</evidence>
<protein>
    <recommendedName>
        <fullName evidence="5">U2A'/phosphoprotein 32 family A C-terminal domain-containing protein</fullName>
    </recommendedName>
</protein>
<dbReference type="InterPro" id="IPR045081">
    <property type="entry name" value="AN32"/>
</dbReference>
<keyword evidence="7" id="KW-1185">Reference proteome</keyword>
<evidence type="ECO:0000256" key="1">
    <source>
        <dbReference type="ARBA" id="ARBA00022614"/>
    </source>
</evidence>
<dbReference type="AlphaFoldDB" id="A0ABD2IM29"/>
<evidence type="ECO:0000313" key="6">
    <source>
        <dbReference type="EMBL" id="KAL3080331.1"/>
    </source>
</evidence>
<dbReference type="InterPro" id="IPR003603">
    <property type="entry name" value="U2A'_phosphoprotein32A_C"/>
</dbReference>
<dbReference type="SUPFAM" id="SSF52058">
    <property type="entry name" value="L domain-like"/>
    <property type="match status" value="1"/>
</dbReference>
<feature type="compositionally biased region" description="Acidic residues" evidence="4">
    <location>
        <begin position="153"/>
        <end position="185"/>
    </location>
</feature>
<dbReference type="EMBL" id="JBICCN010000296">
    <property type="protein sequence ID" value="KAL3080331.1"/>
    <property type="molecule type" value="Genomic_DNA"/>
</dbReference>
<reference evidence="6 7" key="1">
    <citation type="submission" date="2024-10" db="EMBL/GenBank/DDBJ databases">
        <authorList>
            <person name="Kim D."/>
        </authorList>
    </citation>
    <scope>NUCLEOTIDE SEQUENCE [LARGE SCALE GENOMIC DNA]</scope>
    <source>
        <strain evidence="6">Taebaek</strain>
    </source>
</reference>
<dbReference type="Pfam" id="PF14580">
    <property type="entry name" value="LRR_9"/>
    <property type="match status" value="1"/>
</dbReference>
<feature type="compositionally biased region" description="Polar residues" evidence="4">
    <location>
        <begin position="221"/>
        <end position="232"/>
    </location>
</feature>
<keyword evidence="1" id="KW-0433">Leucine-rich repeat</keyword>
<organism evidence="6 7">
    <name type="scientific">Heterodera schachtii</name>
    <name type="common">Sugarbeet cyst nematode worm</name>
    <name type="synonym">Tylenchus schachtii</name>
    <dbReference type="NCBI Taxonomy" id="97005"/>
    <lineage>
        <taxon>Eukaryota</taxon>
        <taxon>Metazoa</taxon>
        <taxon>Ecdysozoa</taxon>
        <taxon>Nematoda</taxon>
        <taxon>Chromadorea</taxon>
        <taxon>Rhabditida</taxon>
        <taxon>Tylenchina</taxon>
        <taxon>Tylenchomorpha</taxon>
        <taxon>Tylenchoidea</taxon>
        <taxon>Heteroderidae</taxon>
        <taxon>Heteroderinae</taxon>
        <taxon>Heterodera</taxon>
    </lineage>
</organism>
<comment type="caution">
    <text evidence="6">The sequence shown here is derived from an EMBL/GenBank/DDBJ whole genome shotgun (WGS) entry which is preliminary data.</text>
</comment>
<evidence type="ECO:0000256" key="2">
    <source>
        <dbReference type="ARBA" id="ARBA00022737"/>
    </source>
</evidence>
<accession>A0ABD2IM29</accession>
<dbReference type="InterPro" id="IPR001611">
    <property type="entry name" value="Leu-rich_rpt"/>
</dbReference>
<dbReference type="Gene3D" id="3.80.10.10">
    <property type="entry name" value="Ribonuclease Inhibitor"/>
    <property type="match status" value="1"/>
</dbReference>
<dbReference type="InterPro" id="IPR032675">
    <property type="entry name" value="LRR_dom_sf"/>
</dbReference>
<keyword evidence="2" id="KW-0677">Repeat</keyword>
<gene>
    <name evidence="6" type="ORF">niasHS_012436</name>
</gene>
<dbReference type="Proteomes" id="UP001620645">
    <property type="component" value="Unassembled WGS sequence"/>
</dbReference>
<dbReference type="SMART" id="SM00446">
    <property type="entry name" value="LRRcap"/>
    <property type="match status" value="1"/>
</dbReference>
<feature type="domain" description="U2A'/phosphoprotein 32 family A C-terminal" evidence="5">
    <location>
        <begin position="124"/>
        <end position="142"/>
    </location>
</feature>
<comment type="similarity">
    <text evidence="3">Belongs to the ANP32 family.</text>
</comment>
<dbReference type="FunFam" id="3.80.10.10:FF:000131">
    <property type="entry name" value="acidic leucine-rich nuclear phosphoprotein 32-related protein-like"/>
    <property type="match status" value="1"/>
</dbReference>
<dbReference type="PANTHER" id="PTHR11375:SF0">
    <property type="entry name" value="ACIDIC LEUCINE-RICH NUCLEAR PHOSPHOPROTEIN 32 FAMILY MEMBER A"/>
    <property type="match status" value="1"/>
</dbReference>